<feature type="non-terminal residue" evidence="1">
    <location>
        <position position="1"/>
    </location>
</feature>
<dbReference type="GO" id="GO:0006915">
    <property type="term" value="P:apoptotic process"/>
    <property type="evidence" value="ECO:0007669"/>
    <property type="project" value="InterPro"/>
</dbReference>
<reference evidence="1" key="1">
    <citation type="submission" date="2021-02" db="EMBL/GenBank/DDBJ databases">
        <authorList>
            <person name="Nowell W R."/>
        </authorList>
    </citation>
    <scope>NUCLEOTIDE SEQUENCE</scope>
</reference>
<evidence type="ECO:0000313" key="1">
    <source>
        <dbReference type="EMBL" id="CAF4310838.1"/>
    </source>
</evidence>
<dbReference type="Gene3D" id="1.20.58.70">
    <property type="match status" value="1"/>
</dbReference>
<dbReference type="EMBL" id="CAJOAY010017417">
    <property type="protein sequence ID" value="CAF4310838.1"/>
    <property type="molecule type" value="Genomic_DNA"/>
</dbReference>
<name>A0A820IEH5_9BILA</name>
<evidence type="ECO:0000313" key="2">
    <source>
        <dbReference type="Proteomes" id="UP000663881"/>
    </source>
</evidence>
<dbReference type="GO" id="GO:0005739">
    <property type="term" value="C:mitochondrion"/>
    <property type="evidence" value="ECO:0007669"/>
    <property type="project" value="InterPro"/>
</dbReference>
<proteinExistence type="predicted"/>
<dbReference type="InterPro" id="IPR009062">
    <property type="entry name" value="Smac/DIABLO-like_sf"/>
</dbReference>
<gene>
    <name evidence="1" type="ORF">OKA104_LOCUS46714</name>
</gene>
<sequence>LEEFKRLEGQGNVQQEVWDVYVKQRILLSDMKNELLRLRLLLSTIDRLVTESIDACYQTQDEIVTQLVANELVHSKRIIEQNEQLIIQNERILTSEQVKLIQGPVDENEIKSSEE</sequence>
<accession>A0A820IEH5</accession>
<comment type="caution">
    <text evidence="1">The sequence shown here is derived from an EMBL/GenBank/DDBJ whole genome shotgun (WGS) entry which is preliminary data.</text>
</comment>
<dbReference type="AlphaFoldDB" id="A0A820IEH5"/>
<protein>
    <submittedName>
        <fullName evidence="1">Uncharacterized protein</fullName>
    </submittedName>
</protein>
<organism evidence="1 2">
    <name type="scientific">Adineta steineri</name>
    <dbReference type="NCBI Taxonomy" id="433720"/>
    <lineage>
        <taxon>Eukaryota</taxon>
        <taxon>Metazoa</taxon>
        <taxon>Spiralia</taxon>
        <taxon>Gnathifera</taxon>
        <taxon>Rotifera</taxon>
        <taxon>Eurotatoria</taxon>
        <taxon>Bdelloidea</taxon>
        <taxon>Adinetida</taxon>
        <taxon>Adinetidae</taxon>
        <taxon>Adineta</taxon>
    </lineage>
</organism>
<dbReference type="Proteomes" id="UP000663881">
    <property type="component" value="Unassembled WGS sequence"/>
</dbReference>
<dbReference type="SUPFAM" id="SSF46984">
    <property type="entry name" value="Smac/diablo"/>
    <property type="match status" value="1"/>
</dbReference>